<proteinExistence type="predicted"/>
<feature type="transmembrane region" description="Helical" evidence="1">
    <location>
        <begin position="72"/>
        <end position="92"/>
    </location>
</feature>
<evidence type="ECO:0000313" key="2">
    <source>
        <dbReference type="EMBL" id="WVZ08861.1"/>
    </source>
</evidence>
<name>A0AAQ3NFL0_VIGMU</name>
<evidence type="ECO:0000313" key="3">
    <source>
        <dbReference type="Proteomes" id="UP001374535"/>
    </source>
</evidence>
<gene>
    <name evidence="2" type="ORF">V8G54_022207</name>
</gene>
<evidence type="ECO:0000256" key="1">
    <source>
        <dbReference type="SAM" id="Phobius"/>
    </source>
</evidence>
<accession>A0AAQ3NFL0</accession>
<protein>
    <submittedName>
        <fullName evidence="2">Uncharacterized protein</fullName>
    </submittedName>
</protein>
<organism evidence="2 3">
    <name type="scientific">Vigna mungo</name>
    <name type="common">Black gram</name>
    <name type="synonym">Phaseolus mungo</name>
    <dbReference type="NCBI Taxonomy" id="3915"/>
    <lineage>
        <taxon>Eukaryota</taxon>
        <taxon>Viridiplantae</taxon>
        <taxon>Streptophyta</taxon>
        <taxon>Embryophyta</taxon>
        <taxon>Tracheophyta</taxon>
        <taxon>Spermatophyta</taxon>
        <taxon>Magnoliopsida</taxon>
        <taxon>eudicotyledons</taxon>
        <taxon>Gunneridae</taxon>
        <taxon>Pentapetalae</taxon>
        <taxon>rosids</taxon>
        <taxon>fabids</taxon>
        <taxon>Fabales</taxon>
        <taxon>Fabaceae</taxon>
        <taxon>Papilionoideae</taxon>
        <taxon>50 kb inversion clade</taxon>
        <taxon>NPAAA clade</taxon>
        <taxon>indigoferoid/millettioid clade</taxon>
        <taxon>Phaseoleae</taxon>
        <taxon>Vigna</taxon>
    </lineage>
</organism>
<keyword evidence="1" id="KW-1133">Transmembrane helix</keyword>
<dbReference type="EMBL" id="CP144695">
    <property type="protein sequence ID" value="WVZ08861.1"/>
    <property type="molecule type" value="Genomic_DNA"/>
</dbReference>
<keyword evidence="1" id="KW-0472">Membrane</keyword>
<dbReference type="Proteomes" id="UP001374535">
    <property type="component" value="Chromosome 6"/>
</dbReference>
<sequence length="117" mass="13551">MGSYYFELNLDINTTILIPINEFLIYKLLHLNIIRETGMKKLKYQVIASTLGFLLGALYAILFFIVFRQFEFGVRISIISLSTVVLVMIVNWESTFHIYLRGFRNDFVLMTGIGIAM</sequence>
<feature type="transmembrane region" description="Helical" evidence="1">
    <location>
        <begin position="12"/>
        <end position="34"/>
    </location>
</feature>
<keyword evidence="3" id="KW-1185">Reference proteome</keyword>
<reference evidence="2 3" key="1">
    <citation type="journal article" date="2023" name="Life. Sci Alliance">
        <title>Evolutionary insights into 3D genome organization and epigenetic landscape of Vigna mungo.</title>
        <authorList>
            <person name="Junaid A."/>
            <person name="Singh B."/>
            <person name="Bhatia S."/>
        </authorList>
    </citation>
    <scope>NUCLEOTIDE SEQUENCE [LARGE SCALE GENOMIC DNA]</scope>
    <source>
        <strain evidence="2">Urdbean</strain>
    </source>
</reference>
<feature type="transmembrane region" description="Helical" evidence="1">
    <location>
        <begin position="46"/>
        <end position="66"/>
    </location>
</feature>
<dbReference type="AlphaFoldDB" id="A0AAQ3NFL0"/>
<keyword evidence="1" id="KW-0812">Transmembrane</keyword>